<organism evidence="5 6">
    <name type="scientific">Candidatus Woykebacteria bacterium RBG_16_44_10</name>
    <dbReference type="NCBI Taxonomy" id="1802597"/>
    <lineage>
        <taxon>Bacteria</taxon>
        <taxon>Candidatus Woykeibacteriota</taxon>
    </lineage>
</organism>
<feature type="region of interest" description="Disordered" evidence="1">
    <location>
        <begin position="273"/>
        <end position="304"/>
    </location>
</feature>
<reference evidence="5 6" key="1">
    <citation type="journal article" date="2016" name="Nat. Commun.">
        <title>Thousands of microbial genomes shed light on interconnected biogeochemical processes in an aquifer system.</title>
        <authorList>
            <person name="Anantharaman K."/>
            <person name="Brown C.T."/>
            <person name="Hug L.A."/>
            <person name="Sharon I."/>
            <person name="Castelle C.J."/>
            <person name="Probst A.J."/>
            <person name="Thomas B.C."/>
            <person name="Singh A."/>
            <person name="Wilkins M.J."/>
            <person name="Karaoz U."/>
            <person name="Brodie E.L."/>
            <person name="Williams K.H."/>
            <person name="Hubbard S.S."/>
            <person name="Banfield J.F."/>
        </authorList>
    </citation>
    <scope>NUCLEOTIDE SEQUENCE [LARGE SCALE GENOMIC DNA]</scope>
</reference>
<keyword evidence="3" id="KW-0732">Signal</keyword>
<protein>
    <recommendedName>
        <fullName evidence="4">LTD domain-containing protein</fullName>
    </recommendedName>
</protein>
<evidence type="ECO:0000256" key="2">
    <source>
        <dbReference type="SAM" id="Phobius"/>
    </source>
</evidence>
<evidence type="ECO:0000256" key="1">
    <source>
        <dbReference type="SAM" id="MobiDB-lite"/>
    </source>
</evidence>
<dbReference type="Pfam" id="PF00932">
    <property type="entry name" value="LTD"/>
    <property type="match status" value="2"/>
</dbReference>
<evidence type="ECO:0000313" key="5">
    <source>
        <dbReference type="EMBL" id="OGY26281.1"/>
    </source>
</evidence>
<dbReference type="PROSITE" id="PS51841">
    <property type="entry name" value="LTD"/>
    <property type="match status" value="1"/>
</dbReference>
<dbReference type="EMBL" id="MHCT01000011">
    <property type="protein sequence ID" value="OGY26281.1"/>
    <property type="molecule type" value="Genomic_DNA"/>
</dbReference>
<evidence type="ECO:0000313" key="6">
    <source>
        <dbReference type="Proteomes" id="UP000177588"/>
    </source>
</evidence>
<proteinExistence type="predicted"/>
<feature type="domain" description="LTD" evidence="4">
    <location>
        <begin position="157"/>
        <end position="311"/>
    </location>
</feature>
<dbReference type="InterPro" id="IPR036415">
    <property type="entry name" value="Lamin_tail_dom_sf"/>
</dbReference>
<accession>A0A1G1WF81</accession>
<feature type="transmembrane region" description="Helical" evidence="2">
    <location>
        <begin position="353"/>
        <end position="374"/>
    </location>
</feature>
<dbReference type="STRING" id="1802597.A2Z24_02070"/>
<keyword evidence="2" id="KW-0812">Transmembrane</keyword>
<dbReference type="Proteomes" id="UP000177588">
    <property type="component" value="Unassembled WGS sequence"/>
</dbReference>
<evidence type="ECO:0000259" key="4">
    <source>
        <dbReference type="PROSITE" id="PS51841"/>
    </source>
</evidence>
<comment type="caution">
    <text evidence="5">The sequence shown here is derived from an EMBL/GenBank/DDBJ whole genome shotgun (WGS) entry which is preliminary data.</text>
</comment>
<feature type="chain" id="PRO_5009581187" description="LTD domain-containing protein" evidence="3">
    <location>
        <begin position="26"/>
        <end position="380"/>
    </location>
</feature>
<dbReference type="AlphaFoldDB" id="A0A1G1WF81"/>
<name>A0A1G1WF81_9BACT</name>
<gene>
    <name evidence="5" type="ORF">A2Z24_02070</name>
</gene>
<feature type="signal peptide" evidence="3">
    <location>
        <begin position="1"/>
        <end position="25"/>
    </location>
</feature>
<evidence type="ECO:0000256" key="3">
    <source>
        <dbReference type="SAM" id="SignalP"/>
    </source>
</evidence>
<keyword evidence="2" id="KW-0472">Membrane</keyword>
<sequence>MLKLVSSFIIATGGFLYLSSQPVLAQTDSIKINEFAAVTDGNSTDPDWVELYNLSNNQIGLEGGSLKDSTTNETKLSGCIGSLSFRKFNISYYNRLNNSGDQIRLFDAGGNLVDAITYFSEQIPSHINGSSTSRNPDGSGNWQVLVSPTPTNSACTSTTDTAINSSLKVSLSEVYPNPEKGSDEWVEIHNPNSSSVNLEGWFFSDSANHKKSLSGSLSPKSYKFFSFSSGWLNNSGDTLNLLDSAGKLVEKYSFGSMDKGLSLAKDATNKWRFTSTPTPGKPNIITGETTSSSPGGLGTDQDEADTFSSTGLDPTFDYLGETFTFSNPDEASISTTKGKVAGVSEQKDTKGSLTTLLIAAGFAFLGTAVVWPFLEKKKLL</sequence>
<dbReference type="SUPFAM" id="SSF74853">
    <property type="entry name" value="Lamin A/C globular tail domain"/>
    <property type="match status" value="2"/>
</dbReference>
<keyword evidence="2" id="KW-1133">Transmembrane helix</keyword>
<dbReference type="InterPro" id="IPR001322">
    <property type="entry name" value="Lamin_tail_dom"/>
</dbReference>